<name>A0A1C7M2N8_GRIFR</name>
<dbReference type="EMBL" id="LUGG01000013">
    <property type="protein sequence ID" value="OBZ70767.1"/>
    <property type="molecule type" value="Genomic_DNA"/>
</dbReference>
<comment type="caution">
    <text evidence="1">The sequence shown here is derived from an EMBL/GenBank/DDBJ whole genome shotgun (WGS) entry which is preliminary data.</text>
</comment>
<evidence type="ECO:0000313" key="2">
    <source>
        <dbReference type="Proteomes" id="UP000092993"/>
    </source>
</evidence>
<gene>
    <name evidence="1" type="ORF">A0H81_09372</name>
</gene>
<keyword evidence="2" id="KW-1185">Reference proteome</keyword>
<evidence type="ECO:0000313" key="1">
    <source>
        <dbReference type="EMBL" id="OBZ70767.1"/>
    </source>
</evidence>
<protein>
    <submittedName>
        <fullName evidence="1">Uncharacterized protein</fullName>
    </submittedName>
</protein>
<dbReference type="Proteomes" id="UP000092993">
    <property type="component" value="Unassembled WGS sequence"/>
</dbReference>
<proteinExistence type="predicted"/>
<dbReference type="AlphaFoldDB" id="A0A1C7M2N8"/>
<accession>A0A1C7M2N8</accession>
<sequence length="243" mass="27743">MKVSDIPYDASTHVSPAGFLQFARGAESTLKTNLMGNPMISAVQFFCLGRNGIASIDNDVYSGYSQFKRPTLSCQCPFTHERNRIKKAQAPSSSFGKATINFVSKFRPRHVRESMYQNRIREGDTYKAKALTSFQKCQHALPPDVRNELQYCLNLLDTTREKLVEFSDHFGSYISQFDALGKATTYKKEAIRVHEAIEKAYAFRSRDGSRSFKDLVAATHLSQLRHWKWCIPRQQVLCQRVAK</sequence>
<reference evidence="1 2" key="1">
    <citation type="submission" date="2016-03" db="EMBL/GenBank/DDBJ databases">
        <title>Whole genome sequencing of Grifola frondosa 9006-11.</title>
        <authorList>
            <person name="Min B."/>
            <person name="Park H."/>
            <person name="Kim J.-G."/>
            <person name="Cho H."/>
            <person name="Oh Y.-L."/>
            <person name="Kong W.-S."/>
            <person name="Choi I.-G."/>
        </authorList>
    </citation>
    <scope>NUCLEOTIDE SEQUENCE [LARGE SCALE GENOMIC DNA]</scope>
    <source>
        <strain evidence="1 2">9006-11</strain>
    </source>
</reference>
<organism evidence="1 2">
    <name type="scientific">Grifola frondosa</name>
    <name type="common">Maitake</name>
    <name type="synonym">Polyporus frondosus</name>
    <dbReference type="NCBI Taxonomy" id="5627"/>
    <lineage>
        <taxon>Eukaryota</taxon>
        <taxon>Fungi</taxon>
        <taxon>Dikarya</taxon>
        <taxon>Basidiomycota</taxon>
        <taxon>Agaricomycotina</taxon>
        <taxon>Agaricomycetes</taxon>
        <taxon>Polyporales</taxon>
        <taxon>Grifolaceae</taxon>
        <taxon>Grifola</taxon>
    </lineage>
</organism>